<organism evidence="1 2">
    <name type="scientific">Pseudo-nitzschia multistriata</name>
    <dbReference type="NCBI Taxonomy" id="183589"/>
    <lineage>
        <taxon>Eukaryota</taxon>
        <taxon>Sar</taxon>
        <taxon>Stramenopiles</taxon>
        <taxon>Ochrophyta</taxon>
        <taxon>Bacillariophyta</taxon>
        <taxon>Bacillariophyceae</taxon>
        <taxon>Bacillariophycidae</taxon>
        <taxon>Bacillariales</taxon>
        <taxon>Bacillariaceae</taxon>
        <taxon>Pseudo-nitzschia</taxon>
    </lineage>
</organism>
<dbReference type="SUPFAM" id="SSF52058">
    <property type="entry name" value="L domain-like"/>
    <property type="match status" value="1"/>
</dbReference>
<accession>A0A448ZCS1</accession>
<evidence type="ECO:0000313" key="2">
    <source>
        <dbReference type="Proteomes" id="UP000291116"/>
    </source>
</evidence>
<dbReference type="InterPro" id="IPR032675">
    <property type="entry name" value="LRR_dom_sf"/>
</dbReference>
<dbReference type="OrthoDB" id="1305110at2759"/>
<protein>
    <submittedName>
        <fullName evidence="1">Uncharacterized protein</fullName>
    </submittedName>
</protein>
<dbReference type="Proteomes" id="UP000291116">
    <property type="component" value="Unassembled WGS sequence"/>
</dbReference>
<keyword evidence="2" id="KW-1185">Reference proteome</keyword>
<reference evidence="1 2" key="1">
    <citation type="submission" date="2019-01" db="EMBL/GenBank/DDBJ databases">
        <authorList>
            <person name="Ferrante I. M."/>
        </authorList>
    </citation>
    <scope>NUCLEOTIDE SEQUENCE [LARGE SCALE GENOMIC DNA]</scope>
    <source>
        <strain evidence="1 2">B856</strain>
    </source>
</reference>
<gene>
    <name evidence="1" type="ORF">PSNMU_V1.4_AUG-EV-PASAV3_0066770</name>
</gene>
<name>A0A448ZCS1_9STRA</name>
<evidence type="ECO:0000313" key="1">
    <source>
        <dbReference type="EMBL" id="VEU39800.1"/>
    </source>
</evidence>
<dbReference type="EMBL" id="CAACVS010000236">
    <property type="protein sequence ID" value="VEU39800.1"/>
    <property type="molecule type" value="Genomic_DNA"/>
</dbReference>
<dbReference type="Gene3D" id="3.80.10.10">
    <property type="entry name" value="Ribonuclease Inhibitor"/>
    <property type="match status" value="1"/>
</dbReference>
<sequence length="139" mass="15244">MLNRNFLQGTIPASFSNLIDLDVLILDANNITGSADPICVNNTAKLTFLSSDCGGLESEVNCSCCTVCCNDNNATCNNFDWRVNLDGIWEYDYQRLVYSFSQELLPSSAKMNYTNEKLEADSNIASSGNSTRNSTGARE</sequence>
<proteinExistence type="predicted"/>
<dbReference type="AlphaFoldDB" id="A0A448ZCS1"/>